<keyword evidence="3" id="KW-0804">Transcription</keyword>
<evidence type="ECO:0000256" key="2">
    <source>
        <dbReference type="ARBA" id="ARBA00023125"/>
    </source>
</evidence>
<dbReference type="GO" id="GO:0043565">
    <property type="term" value="F:sequence-specific DNA binding"/>
    <property type="evidence" value="ECO:0007669"/>
    <property type="project" value="InterPro"/>
</dbReference>
<dbReference type="Pfam" id="PF12833">
    <property type="entry name" value="HTH_18"/>
    <property type="match status" value="1"/>
</dbReference>
<proteinExistence type="predicted"/>
<keyword evidence="2" id="KW-0238">DNA-binding</keyword>
<dbReference type="EMBL" id="JNVM01000015">
    <property type="protein sequence ID" value="KEQ24612.1"/>
    <property type="molecule type" value="Genomic_DNA"/>
</dbReference>
<dbReference type="RefSeq" id="WP_036684935.1">
    <property type="nucleotide sequence ID" value="NZ_JNVM01000015.1"/>
</dbReference>
<dbReference type="InterPro" id="IPR003313">
    <property type="entry name" value="AraC-bd"/>
</dbReference>
<accession>A0A081P1N9</accession>
<feature type="domain" description="HTH araC/xylS-type" evidence="4">
    <location>
        <begin position="181"/>
        <end position="279"/>
    </location>
</feature>
<dbReference type="AlphaFoldDB" id="A0A081P1N9"/>
<dbReference type="PROSITE" id="PS00041">
    <property type="entry name" value="HTH_ARAC_FAMILY_1"/>
    <property type="match status" value="1"/>
</dbReference>
<dbReference type="SMART" id="SM00342">
    <property type="entry name" value="HTH_ARAC"/>
    <property type="match status" value="1"/>
</dbReference>
<sequence length="287" mass="33553">MKDLAEIVPHVRSAAPYTYNGGEHEGTRVGYTFAYHLFLDGRGDIVVDNVTYSVEKGTLIFIRPGQVHSFHHKPGFPLDSYNIYCDLWERHPVPEPRFAFYPDPPDRSMLTRQEACPELDEFPTKMSLSPHPHLIELFVQIARSEDAPYYAEAITGSLMRAFLLRWYNSIKNAAPNDYRILQIMEEMERHPERRYSFEDWCRKCRLKKSYFYKLFKQETGMTPKDYLLRMKMKKAANLLLESRQSVTSISDNLGYDSIHYFSKQFAAFYGISPTAFRSRNSLPRDSD</sequence>
<dbReference type="Pfam" id="PF02311">
    <property type="entry name" value="AraC_binding"/>
    <property type="match status" value="1"/>
</dbReference>
<keyword evidence="1" id="KW-0805">Transcription regulation</keyword>
<dbReference type="InterPro" id="IPR037923">
    <property type="entry name" value="HTH-like"/>
</dbReference>
<protein>
    <recommendedName>
        <fullName evidence="4">HTH araC/xylS-type domain-containing protein</fullName>
    </recommendedName>
</protein>
<dbReference type="PANTHER" id="PTHR43280">
    <property type="entry name" value="ARAC-FAMILY TRANSCRIPTIONAL REGULATOR"/>
    <property type="match status" value="1"/>
</dbReference>
<comment type="caution">
    <text evidence="5">The sequence shown here is derived from an EMBL/GenBank/DDBJ whole genome shotgun (WGS) entry which is preliminary data.</text>
</comment>
<dbReference type="OrthoDB" id="2533861at2"/>
<evidence type="ECO:0000313" key="5">
    <source>
        <dbReference type="EMBL" id="KEQ24612.1"/>
    </source>
</evidence>
<evidence type="ECO:0000256" key="3">
    <source>
        <dbReference type="ARBA" id="ARBA00023163"/>
    </source>
</evidence>
<dbReference type="InterPro" id="IPR018060">
    <property type="entry name" value="HTH_AraC"/>
</dbReference>
<name>A0A081P1N9_9BACL</name>
<dbReference type="PROSITE" id="PS01124">
    <property type="entry name" value="HTH_ARAC_FAMILY_2"/>
    <property type="match status" value="1"/>
</dbReference>
<dbReference type="Gene3D" id="1.10.10.60">
    <property type="entry name" value="Homeodomain-like"/>
    <property type="match status" value="2"/>
</dbReference>
<dbReference type="InterPro" id="IPR018062">
    <property type="entry name" value="HTH_AraC-typ_CS"/>
</dbReference>
<organism evidence="5 6">
    <name type="scientific">Paenibacillus tyrfis</name>
    <dbReference type="NCBI Taxonomy" id="1501230"/>
    <lineage>
        <taxon>Bacteria</taxon>
        <taxon>Bacillati</taxon>
        <taxon>Bacillota</taxon>
        <taxon>Bacilli</taxon>
        <taxon>Bacillales</taxon>
        <taxon>Paenibacillaceae</taxon>
        <taxon>Paenibacillus</taxon>
    </lineage>
</organism>
<reference evidence="5 6" key="1">
    <citation type="submission" date="2014-06" db="EMBL/GenBank/DDBJ databases">
        <title>Draft genome sequence of Paenibacillus sp. MSt1.</title>
        <authorList>
            <person name="Aw Y.K."/>
            <person name="Ong K.S."/>
            <person name="Gan H.M."/>
            <person name="Lee S.M."/>
        </authorList>
    </citation>
    <scope>NUCLEOTIDE SEQUENCE [LARGE SCALE GENOMIC DNA]</scope>
    <source>
        <strain evidence="5 6">MSt1</strain>
    </source>
</reference>
<dbReference type="Gene3D" id="2.60.120.10">
    <property type="entry name" value="Jelly Rolls"/>
    <property type="match status" value="1"/>
</dbReference>
<dbReference type="InterPro" id="IPR014710">
    <property type="entry name" value="RmlC-like_jellyroll"/>
</dbReference>
<dbReference type="InterPro" id="IPR009057">
    <property type="entry name" value="Homeodomain-like_sf"/>
</dbReference>
<evidence type="ECO:0000259" key="4">
    <source>
        <dbReference type="PROSITE" id="PS01124"/>
    </source>
</evidence>
<dbReference type="SUPFAM" id="SSF46689">
    <property type="entry name" value="Homeodomain-like"/>
    <property type="match status" value="2"/>
</dbReference>
<evidence type="ECO:0000256" key="1">
    <source>
        <dbReference type="ARBA" id="ARBA00023015"/>
    </source>
</evidence>
<dbReference type="Proteomes" id="UP000028123">
    <property type="component" value="Unassembled WGS sequence"/>
</dbReference>
<dbReference type="GO" id="GO:0003700">
    <property type="term" value="F:DNA-binding transcription factor activity"/>
    <property type="evidence" value="ECO:0007669"/>
    <property type="project" value="InterPro"/>
</dbReference>
<gene>
    <name evidence="5" type="ORF">ET33_07660</name>
</gene>
<keyword evidence="6" id="KW-1185">Reference proteome</keyword>
<dbReference type="eggNOG" id="COG4977">
    <property type="taxonomic scope" value="Bacteria"/>
</dbReference>
<dbReference type="SUPFAM" id="SSF51215">
    <property type="entry name" value="Regulatory protein AraC"/>
    <property type="match status" value="1"/>
</dbReference>
<evidence type="ECO:0000313" key="6">
    <source>
        <dbReference type="Proteomes" id="UP000028123"/>
    </source>
</evidence>
<dbReference type="PANTHER" id="PTHR43280:SF28">
    <property type="entry name" value="HTH-TYPE TRANSCRIPTIONAL ACTIVATOR RHAS"/>
    <property type="match status" value="1"/>
</dbReference>